<reference evidence="2" key="2">
    <citation type="submission" date="2015-01" db="EMBL/GenBank/DDBJ databases">
        <title>Evolutionary Origins and Diversification of the Mycorrhizal Mutualists.</title>
        <authorList>
            <consortium name="DOE Joint Genome Institute"/>
            <consortium name="Mycorrhizal Genomics Consortium"/>
            <person name="Kohler A."/>
            <person name="Kuo A."/>
            <person name="Nagy L.G."/>
            <person name="Floudas D."/>
            <person name="Copeland A."/>
            <person name="Barry K.W."/>
            <person name="Cichocki N."/>
            <person name="Veneault-Fourrey C."/>
            <person name="LaButti K."/>
            <person name="Lindquist E.A."/>
            <person name="Lipzen A."/>
            <person name="Lundell T."/>
            <person name="Morin E."/>
            <person name="Murat C."/>
            <person name="Riley R."/>
            <person name="Ohm R."/>
            <person name="Sun H."/>
            <person name="Tunlid A."/>
            <person name="Henrissat B."/>
            <person name="Grigoriev I.V."/>
            <person name="Hibbett D.S."/>
            <person name="Martin F."/>
        </authorList>
    </citation>
    <scope>NUCLEOTIDE SEQUENCE [LARGE SCALE GENOMIC DNA]</scope>
    <source>
        <strain evidence="2">441</strain>
    </source>
</reference>
<protein>
    <submittedName>
        <fullName evidence="1">Uncharacterized protein</fullName>
    </submittedName>
</protein>
<dbReference type="HOGENOM" id="CLU_2868568_0_0_1"/>
<accession>A0A0C9Y932</accession>
<reference evidence="1 2" key="1">
    <citation type="submission" date="2014-04" db="EMBL/GenBank/DDBJ databases">
        <authorList>
            <consortium name="DOE Joint Genome Institute"/>
            <person name="Kuo A."/>
            <person name="Kohler A."/>
            <person name="Costa M.D."/>
            <person name="Nagy L.G."/>
            <person name="Floudas D."/>
            <person name="Copeland A."/>
            <person name="Barry K.W."/>
            <person name="Cichocki N."/>
            <person name="Veneault-Fourrey C."/>
            <person name="LaButti K."/>
            <person name="Lindquist E.A."/>
            <person name="Lipzen A."/>
            <person name="Lundell T."/>
            <person name="Morin E."/>
            <person name="Murat C."/>
            <person name="Sun H."/>
            <person name="Tunlid A."/>
            <person name="Henrissat B."/>
            <person name="Grigoriev I.V."/>
            <person name="Hibbett D.S."/>
            <person name="Martin F."/>
            <person name="Nordberg H.P."/>
            <person name="Cantor M.N."/>
            <person name="Hua S.X."/>
        </authorList>
    </citation>
    <scope>NUCLEOTIDE SEQUENCE [LARGE SCALE GENOMIC DNA]</scope>
    <source>
        <strain evidence="1 2">441</strain>
    </source>
</reference>
<gene>
    <name evidence="1" type="ORF">PISMIDRAFT_681601</name>
</gene>
<organism evidence="1 2">
    <name type="scientific">Pisolithus microcarpus 441</name>
    <dbReference type="NCBI Taxonomy" id="765257"/>
    <lineage>
        <taxon>Eukaryota</taxon>
        <taxon>Fungi</taxon>
        <taxon>Dikarya</taxon>
        <taxon>Basidiomycota</taxon>
        <taxon>Agaricomycotina</taxon>
        <taxon>Agaricomycetes</taxon>
        <taxon>Agaricomycetidae</taxon>
        <taxon>Boletales</taxon>
        <taxon>Sclerodermatineae</taxon>
        <taxon>Pisolithaceae</taxon>
        <taxon>Pisolithus</taxon>
    </lineage>
</organism>
<name>A0A0C9Y932_9AGAM</name>
<proteinExistence type="predicted"/>
<dbReference type="EMBL" id="KN833754">
    <property type="protein sequence ID" value="KIK21210.1"/>
    <property type="molecule type" value="Genomic_DNA"/>
</dbReference>
<dbReference type="Proteomes" id="UP000054018">
    <property type="component" value="Unassembled WGS sequence"/>
</dbReference>
<keyword evidence="2" id="KW-1185">Reference proteome</keyword>
<dbReference type="AlphaFoldDB" id="A0A0C9Y932"/>
<evidence type="ECO:0000313" key="2">
    <source>
        <dbReference type="Proteomes" id="UP000054018"/>
    </source>
</evidence>
<evidence type="ECO:0000313" key="1">
    <source>
        <dbReference type="EMBL" id="KIK21210.1"/>
    </source>
</evidence>
<sequence length="64" mass="6956">MESLLAKECVNRCVGLPPLCGHTCGMWILHSLRLILQISATTSFKRSILVEATNVGPYAALTVQ</sequence>